<keyword evidence="2" id="KW-1185">Reference proteome</keyword>
<protein>
    <submittedName>
        <fullName evidence="1">Uncharacterized protein</fullName>
    </submittedName>
</protein>
<organism evidence="1 2">
    <name type="scientific">Glycine soja</name>
    <name type="common">Wild soybean</name>
    <dbReference type="NCBI Taxonomy" id="3848"/>
    <lineage>
        <taxon>Eukaryota</taxon>
        <taxon>Viridiplantae</taxon>
        <taxon>Streptophyta</taxon>
        <taxon>Embryophyta</taxon>
        <taxon>Tracheophyta</taxon>
        <taxon>Spermatophyta</taxon>
        <taxon>Magnoliopsida</taxon>
        <taxon>eudicotyledons</taxon>
        <taxon>Gunneridae</taxon>
        <taxon>Pentapetalae</taxon>
        <taxon>rosids</taxon>
        <taxon>fabids</taxon>
        <taxon>Fabales</taxon>
        <taxon>Fabaceae</taxon>
        <taxon>Papilionoideae</taxon>
        <taxon>50 kb inversion clade</taxon>
        <taxon>NPAAA clade</taxon>
        <taxon>indigoferoid/millettioid clade</taxon>
        <taxon>Phaseoleae</taxon>
        <taxon>Glycine</taxon>
        <taxon>Glycine subgen. Soja</taxon>
    </lineage>
</organism>
<dbReference type="AlphaFoldDB" id="A0A445FSY1"/>
<proteinExistence type="predicted"/>
<comment type="caution">
    <text evidence="1">The sequence shown here is derived from an EMBL/GenBank/DDBJ whole genome shotgun (WGS) entry which is preliminary data.</text>
</comment>
<reference evidence="1 2" key="1">
    <citation type="submission" date="2018-09" db="EMBL/GenBank/DDBJ databases">
        <title>A high-quality reference genome of wild soybean provides a powerful tool to mine soybean genomes.</title>
        <authorList>
            <person name="Xie M."/>
            <person name="Chung C.Y.L."/>
            <person name="Li M.-W."/>
            <person name="Wong F.-L."/>
            <person name="Chan T.-F."/>
            <person name="Lam H.-M."/>
        </authorList>
    </citation>
    <scope>NUCLEOTIDE SEQUENCE [LARGE SCALE GENOMIC DNA]</scope>
    <source>
        <strain evidence="2">cv. W05</strain>
        <tissue evidence="1">Hypocotyl of etiolated seedlings</tissue>
    </source>
</reference>
<name>A0A445FSY1_GLYSO</name>
<evidence type="ECO:0000313" key="2">
    <source>
        <dbReference type="Proteomes" id="UP000289340"/>
    </source>
</evidence>
<accession>A0A445FSY1</accession>
<evidence type="ECO:0000313" key="1">
    <source>
        <dbReference type="EMBL" id="RZB52020.1"/>
    </source>
</evidence>
<gene>
    <name evidence="1" type="ORF">D0Y65_048444</name>
</gene>
<dbReference type="Proteomes" id="UP000289340">
    <property type="component" value="Chromosome 18"/>
</dbReference>
<dbReference type="EMBL" id="QZWG01000018">
    <property type="protein sequence ID" value="RZB52020.1"/>
    <property type="molecule type" value="Genomic_DNA"/>
</dbReference>
<sequence length="67" mass="8001">MSYTHCKLKWQLIINCPHKSTRKFLVCFVLLTHVFWKTFQNVTHLIIVPSQTHLTVEFLCDRLSKNI</sequence>